<feature type="domain" description="Cupin type-2" evidence="1">
    <location>
        <begin position="20"/>
        <end position="61"/>
    </location>
</feature>
<proteinExistence type="predicted"/>
<dbReference type="Proteomes" id="UP000236569">
    <property type="component" value="Unassembled WGS sequence"/>
</dbReference>
<dbReference type="RefSeq" id="WP_103129846.1">
    <property type="nucleotide sequence ID" value="NZ_BFAG01000009.1"/>
</dbReference>
<evidence type="ECO:0000313" key="3">
    <source>
        <dbReference type="Proteomes" id="UP000236569"/>
    </source>
</evidence>
<gene>
    <name evidence="2" type="ORF">DAERI_090051</name>
</gene>
<keyword evidence="3" id="KW-1185">Reference proteome</keyword>
<reference evidence="3" key="1">
    <citation type="submission" date="2018-01" db="EMBL/GenBank/DDBJ databases">
        <title>Draft Genome Sequence of the Radioresistant Bacterium Deinococcus aerius TR0125, Isolated from the Higher Atmosphere above Japan.</title>
        <authorList>
            <person name="Satoh K."/>
            <person name="Arai H."/>
            <person name="Sanzen T."/>
            <person name="Kawaguchi Y."/>
            <person name="Hayashi H."/>
            <person name="Yokobori S."/>
            <person name="Yamagishi A."/>
            <person name="Oono Y."/>
            <person name="Narumi I."/>
        </authorList>
    </citation>
    <scope>NUCLEOTIDE SEQUENCE [LARGE SCALE GENOMIC DNA]</scope>
    <source>
        <strain evidence="3">TR0125</strain>
    </source>
</reference>
<dbReference type="SUPFAM" id="SSF51182">
    <property type="entry name" value="RmlC-like cupins"/>
    <property type="match status" value="1"/>
</dbReference>
<dbReference type="Pfam" id="PF07883">
    <property type="entry name" value="Cupin_2"/>
    <property type="match status" value="1"/>
</dbReference>
<organism evidence="2 3">
    <name type="scientific">Deinococcus aerius</name>
    <dbReference type="NCBI Taxonomy" id="200253"/>
    <lineage>
        <taxon>Bacteria</taxon>
        <taxon>Thermotogati</taxon>
        <taxon>Deinococcota</taxon>
        <taxon>Deinococci</taxon>
        <taxon>Deinococcales</taxon>
        <taxon>Deinococcaceae</taxon>
        <taxon>Deinococcus</taxon>
    </lineage>
</organism>
<dbReference type="Gene3D" id="2.60.120.10">
    <property type="entry name" value="Jelly Rolls"/>
    <property type="match status" value="1"/>
</dbReference>
<dbReference type="OrthoDB" id="8606553at2"/>
<accession>A0A2I9DZK8</accession>
<dbReference type="InterPro" id="IPR011051">
    <property type="entry name" value="RmlC_Cupin_sf"/>
</dbReference>
<comment type="caution">
    <text evidence="2">The sequence shown here is derived from an EMBL/GenBank/DDBJ whole genome shotgun (WGS) entry which is preliminary data.</text>
</comment>
<evidence type="ECO:0000259" key="1">
    <source>
        <dbReference type="Pfam" id="PF07883"/>
    </source>
</evidence>
<name>A0A2I9DZK8_9DEIO</name>
<evidence type="ECO:0000313" key="2">
    <source>
        <dbReference type="EMBL" id="GBF06465.1"/>
    </source>
</evidence>
<dbReference type="InterPro" id="IPR013096">
    <property type="entry name" value="Cupin_2"/>
</dbReference>
<dbReference type="AlphaFoldDB" id="A0A2I9DZK8"/>
<dbReference type="InterPro" id="IPR014710">
    <property type="entry name" value="RmlC-like_jellyroll"/>
</dbReference>
<dbReference type="EMBL" id="BFAG01000009">
    <property type="protein sequence ID" value="GBF06465.1"/>
    <property type="molecule type" value="Genomic_DNA"/>
</dbReference>
<sequence>MNRAQPPRVLASTPGGRSLLFRLEAGEGVPRHTHPQAQVVLAVLSGELHVTTGEDTHALSAAGVLTHDGNEPLLLEAARPGTQVLVTLLGG</sequence>
<protein>
    <submittedName>
        <fullName evidence="2">Cupin domain-containing protein</fullName>
    </submittedName>
</protein>